<protein>
    <recommendedName>
        <fullName evidence="3">Transposase, YhgA-like</fullName>
    </recommendedName>
</protein>
<reference evidence="1 2" key="1">
    <citation type="journal article" date="2019" name="Anaerobe">
        <title>Detection of Robinsoniella peoriensis in multiple bone samples of a trauma patient.</title>
        <authorList>
            <person name="Schrottner P."/>
            <person name="Hartwich K."/>
            <person name="Bunk B."/>
            <person name="Schober I."/>
            <person name="Helbig S."/>
            <person name="Rudolph W.W."/>
            <person name="Gunzer F."/>
        </authorList>
    </citation>
    <scope>NUCLEOTIDE SEQUENCE [LARGE SCALE GENOMIC DNA]</scope>
    <source>
        <strain evidence="1 2">DSM 106044</strain>
    </source>
</reference>
<dbReference type="RefSeq" id="WP_138001974.1">
    <property type="nucleotide sequence ID" value="NZ_QGQD01000023.1"/>
</dbReference>
<evidence type="ECO:0000313" key="1">
    <source>
        <dbReference type="EMBL" id="TLD02069.1"/>
    </source>
</evidence>
<evidence type="ECO:0000313" key="2">
    <source>
        <dbReference type="Proteomes" id="UP000306509"/>
    </source>
</evidence>
<proteinExistence type="predicted"/>
<evidence type="ECO:0008006" key="3">
    <source>
        <dbReference type="Google" id="ProtNLM"/>
    </source>
</evidence>
<name>A0A4U8QBM3_9FIRM</name>
<sequence>MQEEKQKQNSANQIEDSAMKTMVRFFADEMLPYLGIQGKVKRIAPTEEIHMEIKRLYEDMNLVMEDGTWKHFEFQSTNGGITDLKRFRVYEAITSQQNKVAVVTYVLFSGKIKNPKYQFTEGINTYRVIPIVLQNKNADHIIKRLLKKQKKGRPISREDLVSLVLTPLMQGKIPIKDRIKNAFQILEKERCMKDEESQKIQAVIYALAEKFLKYEEMDEIKGVINMTRLGQMLVNDGIVQGLTQGITQGMSQGKAEAVVEILNIKGMISDDLKQRIVTEKDVDVLTKWIRIAMVSNTAEEFQKQMQ</sequence>
<dbReference type="AlphaFoldDB" id="A0A4U8QBM3"/>
<dbReference type="Proteomes" id="UP000306509">
    <property type="component" value="Unassembled WGS sequence"/>
</dbReference>
<organism evidence="1 2">
    <name type="scientific">Robinsoniella peoriensis</name>
    <dbReference type="NCBI Taxonomy" id="180332"/>
    <lineage>
        <taxon>Bacteria</taxon>
        <taxon>Bacillati</taxon>
        <taxon>Bacillota</taxon>
        <taxon>Clostridia</taxon>
        <taxon>Lachnospirales</taxon>
        <taxon>Lachnospiraceae</taxon>
        <taxon>Robinsoniella</taxon>
    </lineage>
</organism>
<dbReference type="EMBL" id="QGQD01000023">
    <property type="protein sequence ID" value="TLD02069.1"/>
    <property type="molecule type" value="Genomic_DNA"/>
</dbReference>
<gene>
    <name evidence="1" type="ORF">DSM106044_01106</name>
</gene>
<keyword evidence="2" id="KW-1185">Reference proteome</keyword>
<accession>A0A4U8QBM3</accession>
<comment type="caution">
    <text evidence="1">The sequence shown here is derived from an EMBL/GenBank/DDBJ whole genome shotgun (WGS) entry which is preliminary data.</text>
</comment>